<dbReference type="PANTHER" id="PTHR32060:SF30">
    <property type="entry name" value="CARBOXY-TERMINAL PROCESSING PROTEASE CTPA"/>
    <property type="match status" value="1"/>
</dbReference>
<organism evidence="4 5">
    <name type="scientific">Streptomyces purpurascens</name>
    <dbReference type="NCBI Taxonomy" id="1924"/>
    <lineage>
        <taxon>Bacteria</taxon>
        <taxon>Bacillati</taxon>
        <taxon>Actinomycetota</taxon>
        <taxon>Actinomycetes</taxon>
        <taxon>Kitasatosporales</taxon>
        <taxon>Streptomycetaceae</taxon>
        <taxon>Streptomyces</taxon>
    </lineage>
</organism>
<feature type="chain" id="PRO_5045073442" evidence="2">
    <location>
        <begin position="24"/>
        <end position="458"/>
    </location>
</feature>
<dbReference type="SMART" id="SM00245">
    <property type="entry name" value="TSPc"/>
    <property type="match status" value="1"/>
</dbReference>
<feature type="compositionally biased region" description="Basic and acidic residues" evidence="1">
    <location>
        <begin position="327"/>
        <end position="339"/>
    </location>
</feature>
<evidence type="ECO:0000313" key="4">
    <source>
        <dbReference type="EMBL" id="WTW29264.1"/>
    </source>
</evidence>
<protein>
    <submittedName>
        <fullName evidence="4">S41 family peptidase</fullName>
    </submittedName>
</protein>
<keyword evidence="2" id="KW-0732">Signal</keyword>
<feature type="domain" description="Tail specific protease" evidence="3">
    <location>
        <begin position="205"/>
        <end position="432"/>
    </location>
</feature>
<evidence type="ECO:0000259" key="3">
    <source>
        <dbReference type="SMART" id="SM00245"/>
    </source>
</evidence>
<feature type="region of interest" description="Disordered" evidence="1">
    <location>
        <begin position="325"/>
        <end position="347"/>
    </location>
</feature>
<dbReference type="CDD" id="cd07563">
    <property type="entry name" value="Peptidase_S41_IRBP"/>
    <property type="match status" value="1"/>
</dbReference>
<dbReference type="InterPro" id="IPR005151">
    <property type="entry name" value="Tail-specific_protease"/>
</dbReference>
<dbReference type="EMBL" id="CP108341">
    <property type="protein sequence ID" value="WTW29264.1"/>
    <property type="molecule type" value="Genomic_DNA"/>
</dbReference>
<name>A0ABZ1MQ48_STREF</name>
<dbReference type="PANTHER" id="PTHR32060">
    <property type="entry name" value="TAIL-SPECIFIC PROTEASE"/>
    <property type="match status" value="1"/>
</dbReference>
<dbReference type="Pfam" id="PF14684">
    <property type="entry name" value="Tricorn_C1"/>
    <property type="match status" value="1"/>
</dbReference>
<dbReference type="SUPFAM" id="SSF52096">
    <property type="entry name" value="ClpP/crotonase"/>
    <property type="match status" value="1"/>
</dbReference>
<gene>
    <name evidence="4" type="ORF">OHU35_25825</name>
</gene>
<evidence type="ECO:0000256" key="1">
    <source>
        <dbReference type="SAM" id="MobiDB-lite"/>
    </source>
</evidence>
<sequence length="458" mass="49838">MRTVTATVLTLALAAAAAAPAAASPSRPGIDGVWRMDGYGTVLSLDGDTLQEFQTTSVSCVEGEAARRTGPGAYTTDDGTVLTVRPGPDQDRATLGADSSVGHRALRRIKELPSDCTRPTPKDARTSFDVFWHSFAENYPFFAAKGIDWQDMRDRYRPMVHKDTTRKELFGIFSDMVRPLYDAHVAVEDGDLVFAQARPGTEVPTESLDTKVKKFVVERDLKGAPYRQDFANGRITYADLPGSARQGYLRISGFGGYTSEDAPYAAHLAALDKALDTILTKDRTQRLKGLIIDLRINGGGSDALGIHIAERLTDKPYVAYAKRARNHPTDPGRHTRPEPIRVAPADGPRYTGPIAVLTGGSTVSAGETFTQALIDRPGGTIRIGRPTQGVFSDVMERNLPNGMTAILPNEEFLNRSGRTYDGSGVPPHLTEPVFTKEEFAKKRDSAFDRAVSVLRNKG</sequence>
<dbReference type="InterPro" id="IPR029045">
    <property type="entry name" value="ClpP/crotonase-like_dom_sf"/>
</dbReference>
<evidence type="ECO:0000313" key="5">
    <source>
        <dbReference type="Proteomes" id="UP001621512"/>
    </source>
</evidence>
<dbReference type="InterPro" id="IPR028204">
    <property type="entry name" value="Tricorn_C1"/>
</dbReference>
<keyword evidence="5" id="KW-1185">Reference proteome</keyword>
<dbReference type="Proteomes" id="UP001621512">
    <property type="component" value="Chromosome"/>
</dbReference>
<feature type="signal peptide" evidence="2">
    <location>
        <begin position="1"/>
        <end position="23"/>
    </location>
</feature>
<dbReference type="Gene3D" id="3.90.226.10">
    <property type="entry name" value="2-enoyl-CoA Hydratase, Chain A, domain 1"/>
    <property type="match status" value="1"/>
</dbReference>
<evidence type="ECO:0000256" key="2">
    <source>
        <dbReference type="SAM" id="SignalP"/>
    </source>
</evidence>
<proteinExistence type="predicted"/>
<dbReference type="RefSeq" id="WP_405507047.1">
    <property type="nucleotide sequence ID" value="NZ_CP108341.1"/>
</dbReference>
<dbReference type="Gene3D" id="3.30.750.44">
    <property type="match status" value="1"/>
</dbReference>
<accession>A0ABZ1MQ48</accession>
<reference evidence="4 5" key="1">
    <citation type="submission" date="2022-10" db="EMBL/GenBank/DDBJ databases">
        <title>The complete genomes of actinobacterial strains from the NBC collection.</title>
        <authorList>
            <person name="Joergensen T.S."/>
            <person name="Alvarez Arevalo M."/>
            <person name="Sterndorff E.B."/>
            <person name="Faurdal D."/>
            <person name="Vuksanovic O."/>
            <person name="Mourched A.-S."/>
            <person name="Charusanti P."/>
            <person name="Shaw S."/>
            <person name="Blin K."/>
            <person name="Weber T."/>
        </authorList>
    </citation>
    <scope>NUCLEOTIDE SEQUENCE [LARGE SCALE GENOMIC DNA]</scope>
    <source>
        <strain evidence="4 5">NBC_00017</strain>
    </source>
</reference>
<dbReference type="Pfam" id="PF03572">
    <property type="entry name" value="Peptidase_S41"/>
    <property type="match status" value="1"/>
</dbReference>